<dbReference type="Gene3D" id="2.70.150.10">
    <property type="entry name" value="Calcium-transporting ATPase, cytoplasmic transduction domain A"/>
    <property type="match status" value="1"/>
</dbReference>
<evidence type="ECO:0000256" key="5">
    <source>
        <dbReference type="ARBA" id="ARBA00022840"/>
    </source>
</evidence>
<evidence type="ECO:0000256" key="2">
    <source>
        <dbReference type="ARBA" id="ARBA00022553"/>
    </source>
</evidence>
<feature type="transmembrane region" description="Helical" evidence="10">
    <location>
        <begin position="275"/>
        <end position="304"/>
    </location>
</feature>
<dbReference type="SUPFAM" id="SSF81660">
    <property type="entry name" value="Metal cation-transporting ATPase, ATP-binding domain N"/>
    <property type="match status" value="1"/>
</dbReference>
<dbReference type="GO" id="GO:0006883">
    <property type="term" value="P:intracellular sodium ion homeostasis"/>
    <property type="evidence" value="ECO:0007669"/>
    <property type="project" value="TreeGrafter"/>
</dbReference>
<dbReference type="Pfam" id="PF00122">
    <property type="entry name" value="E1-E2_ATPase"/>
    <property type="match status" value="1"/>
</dbReference>
<dbReference type="Gene3D" id="1.20.1110.10">
    <property type="entry name" value="Calcium-transporting ATPase, transmembrane domain"/>
    <property type="match status" value="1"/>
</dbReference>
<dbReference type="InterPro" id="IPR059000">
    <property type="entry name" value="ATPase_P-type_domA"/>
</dbReference>
<dbReference type="InterPro" id="IPR023214">
    <property type="entry name" value="HAD_sf"/>
</dbReference>
<feature type="transmembrane region" description="Helical" evidence="10">
    <location>
        <begin position="82"/>
        <end position="102"/>
    </location>
</feature>
<keyword evidence="3 10" id="KW-0812">Transmembrane</keyword>
<name>A0A3B0Y3A0_9ZZZZ</name>
<feature type="transmembrane region" description="Helical" evidence="10">
    <location>
        <begin position="58"/>
        <end position="76"/>
    </location>
</feature>
<feature type="non-terminal residue" evidence="12">
    <location>
        <position position="730"/>
    </location>
</feature>
<dbReference type="GO" id="GO:0012505">
    <property type="term" value="C:endomembrane system"/>
    <property type="evidence" value="ECO:0007669"/>
    <property type="project" value="UniProtKB-SubCell"/>
</dbReference>
<dbReference type="InterPro" id="IPR036412">
    <property type="entry name" value="HAD-like_sf"/>
</dbReference>
<keyword evidence="5" id="KW-0067">ATP-binding</keyword>
<dbReference type="SUPFAM" id="SSF56784">
    <property type="entry name" value="HAD-like"/>
    <property type="match status" value="1"/>
</dbReference>
<dbReference type="Gene3D" id="3.40.50.1000">
    <property type="entry name" value="HAD superfamily/HAD-like"/>
    <property type="match status" value="1"/>
</dbReference>
<comment type="subcellular location">
    <subcellularLocation>
        <location evidence="1">Endomembrane system</location>
        <topology evidence="1">Multi-pass membrane protein</topology>
    </subcellularLocation>
</comment>
<evidence type="ECO:0000313" key="12">
    <source>
        <dbReference type="EMBL" id="VAW74181.1"/>
    </source>
</evidence>
<dbReference type="PROSITE" id="PS00154">
    <property type="entry name" value="ATPASE_E1_E2"/>
    <property type="match status" value="1"/>
</dbReference>
<dbReference type="SFLD" id="SFLDS00003">
    <property type="entry name" value="Haloacid_Dehalogenase"/>
    <property type="match status" value="1"/>
</dbReference>
<keyword evidence="6" id="KW-0460">Magnesium</keyword>
<protein>
    <submittedName>
        <fullName evidence="12">Cation-transporting ATPase</fullName>
    </submittedName>
</protein>
<dbReference type="Pfam" id="PF13246">
    <property type="entry name" value="Cation_ATPase"/>
    <property type="match status" value="1"/>
</dbReference>
<dbReference type="InterPro" id="IPR023299">
    <property type="entry name" value="ATPase_P-typ_cyto_dom_N"/>
</dbReference>
<dbReference type="FunFam" id="3.40.1110.10:FF:000094">
    <property type="entry name" value="Cation-transporting P-type ATPase"/>
    <property type="match status" value="1"/>
</dbReference>
<dbReference type="SUPFAM" id="SSF81665">
    <property type="entry name" value="Calcium ATPase, transmembrane domain M"/>
    <property type="match status" value="1"/>
</dbReference>
<evidence type="ECO:0000256" key="10">
    <source>
        <dbReference type="SAM" id="Phobius"/>
    </source>
</evidence>
<gene>
    <name evidence="12" type="ORF">MNBD_GAMMA14-683</name>
</gene>
<dbReference type="PANTHER" id="PTHR43294">
    <property type="entry name" value="SODIUM/POTASSIUM-TRANSPORTING ATPASE SUBUNIT ALPHA"/>
    <property type="match status" value="1"/>
</dbReference>
<keyword evidence="4" id="KW-0547">Nucleotide-binding</keyword>
<dbReference type="FunFam" id="3.40.50.1000:FF:000001">
    <property type="entry name" value="Phospholipid-transporting ATPase IC"/>
    <property type="match status" value="1"/>
</dbReference>
<dbReference type="Gene3D" id="3.40.1110.10">
    <property type="entry name" value="Calcium-transporting ATPase, cytoplasmic domain N"/>
    <property type="match status" value="1"/>
</dbReference>
<evidence type="ECO:0000256" key="8">
    <source>
        <dbReference type="ARBA" id="ARBA00022989"/>
    </source>
</evidence>
<dbReference type="InterPro" id="IPR023298">
    <property type="entry name" value="ATPase_P-typ_TM_dom_sf"/>
</dbReference>
<dbReference type="InterPro" id="IPR044492">
    <property type="entry name" value="P_typ_ATPase_HD_dom"/>
</dbReference>
<feature type="domain" description="Cation-transporting P-type ATPase N-terminal" evidence="11">
    <location>
        <begin position="8"/>
        <end position="82"/>
    </location>
</feature>
<dbReference type="GO" id="GO:0005391">
    <property type="term" value="F:P-type sodium:potassium-exchanging transporter activity"/>
    <property type="evidence" value="ECO:0007669"/>
    <property type="project" value="TreeGrafter"/>
</dbReference>
<dbReference type="InterPro" id="IPR018303">
    <property type="entry name" value="ATPase_P-typ_P_site"/>
</dbReference>
<keyword evidence="2" id="KW-0597">Phosphoprotein</keyword>
<dbReference type="SMART" id="SM00831">
    <property type="entry name" value="Cation_ATPase_N"/>
    <property type="match status" value="1"/>
</dbReference>
<dbReference type="GO" id="GO:1990573">
    <property type="term" value="P:potassium ion import across plasma membrane"/>
    <property type="evidence" value="ECO:0007669"/>
    <property type="project" value="TreeGrafter"/>
</dbReference>
<keyword evidence="7" id="KW-1278">Translocase</keyword>
<evidence type="ECO:0000256" key="9">
    <source>
        <dbReference type="ARBA" id="ARBA00023136"/>
    </source>
</evidence>
<dbReference type="EMBL" id="UOFM01000089">
    <property type="protein sequence ID" value="VAW74181.1"/>
    <property type="molecule type" value="Genomic_DNA"/>
</dbReference>
<keyword evidence="8 10" id="KW-1133">Transmembrane helix</keyword>
<dbReference type="Pfam" id="PF00690">
    <property type="entry name" value="Cation_ATPase_N"/>
    <property type="match status" value="1"/>
</dbReference>
<dbReference type="GO" id="GO:0005886">
    <property type="term" value="C:plasma membrane"/>
    <property type="evidence" value="ECO:0007669"/>
    <property type="project" value="TreeGrafter"/>
</dbReference>
<evidence type="ECO:0000256" key="4">
    <source>
        <dbReference type="ARBA" id="ARBA00022741"/>
    </source>
</evidence>
<proteinExistence type="predicted"/>
<evidence type="ECO:0000259" key="11">
    <source>
        <dbReference type="SMART" id="SM00831"/>
    </source>
</evidence>
<dbReference type="FunFam" id="3.40.50.1000:FF:000028">
    <property type="entry name" value="Calcium-transporting P-type ATPase, putative"/>
    <property type="match status" value="1"/>
</dbReference>
<dbReference type="GO" id="GO:0030007">
    <property type="term" value="P:intracellular potassium ion homeostasis"/>
    <property type="evidence" value="ECO:0007669"/>
    <property type="project" value="TreeGrafter"/>
</dbReference>
<dbReference type="InterPro" id="IPR001757">
    <property type="entry name" value="P_typ_ATPase"/>
</dbReference>
<dbReference type="SFLD" id="SFLDG00002">
    <property type="entry name" value="C1.7:_P-type_atpase_like"/>
    <property type="match status" value="1"/>
</dbReference>
<keyword evidence="9 10" id="KW-0472">Membrane</keyword>
<dbReference type="InterPro" id="IPR008250">
    <property type="entry name" value="ATPase_P-typ_transduc_dom_A_sf"/>
</dbReference>
<evidence type="ECO:0000256" key="7">
    <source>
        <dbReference type="ARBA" id="ARBA00022967"/>
    </source>
</evidence>
<reference evidence="12" key="1">
    <citation type="submission" date="2018-06" db="EMBL/GenBank/DDBJ databases">
        <authorList>
            <person name="Zhirakovskaya E."/>
        </authorList>
    </citation>
    <scope>NUCLEOTIDE SEQUENCE</scope>
</reference>
<dbReference type="SUPFAM" id="SSF81653">
    <property type="entry name" value="Calcium ATPase, transduction domain A"/>
    <property type="match status" value="1"/>
</dbReference>
<dbReference type="Pfam" id="PF08282">
    <property type="entry name" value="Hydrolase_3"/>
    <property type="match status" value="1"/>
</dbReference>
<dbReference type="PANTHER" id="PTHR43294:SF20">
    <property type="entry name" value="P-TYPE ATPASE"/>
    <property type="match status" value="1"/>
</dbReference>
<evidence type="ECO:0000256" key="6">
    <source>
        <dbReference type="ARBA" id="ARBA00022842"/>
    </source>
</evidence>
<evidence type="ECO:0000256" key="1">
    <source>
        <dbReference type="ARBA" id="ARBA00004127"/>
    </source>
</evidence>
<dbReference type="InterPro" id="IPR050510">
    <property type="entry name" value="Cation_transp_ATPase_P-type"/>
</dbReference>
<accession>A0A3B0Y3A0</accession>
<dbReference type="NCBIfam" id="TIGR01494">
    <property type="entry name" value="ATPase_P-type"/>
    <property type="match status" value="3"/>
</dbReference>
<dbReference type="PRINTS" id="PR00119">
    <property type="entry name" value="CATATPASE"/>
</dbReference>
<dbReference type="GO" id="GO:1902600">
    <property type="term" value="P:proton transmembrane transport"/>
    <property type="evidence" value="ECO:0007669"/>
    <property type="project" value="TreeGrafter"/>
</dbReference>
<dbReference type="AlphaFoldDB" id="A0A3B0Y3A0"/>
<dbReference type="GO" id="GO:0005524">
    <property type="term" value="F:ATP binding"/>
    <property type="evidence" value="ECO:0007669"/>
    <property type="project" value="UniProtKB-KW"/>
</dbReference>
<dbReference type="InterPro" id="IPR004014">
    <property type="entry name" value="ATPase_P-typ_cation-transptr_N"/>
</dbReference>
<evidence type="ECO:0000256" key="3">
    <source>
        <dbReference type="ARBA" id="ARBA00022692"/>
    </source>
</evidence>
<dbReference type="PRINTS" id="PR00120">
    <property type="entry name" value="HATPASE"/>
</dbReference>
<sequence length="730" mass="77817">MQTLLEKHWHHLPREEVLDLLDTDLDKGLDRFEVEDRQQDFGPNALTRRKGQGPLLRFLLQFNQALVYILLVAVIIKLLLGAWVDAGVIFGVVLLNSIIGFVQEGKALSALEALSRALTTGTTVLRAGEKQRIDATELVPGDIVLLASGDKVPADLRLLHSRSLQIDESALTGESLPVEKCAGVLDHDTALADRANMAYSSTLVTYGTGIGVVTGIGDSTEIGRISELIASAEVLATPLTRKIARFSHLLLYAILGLAAATFLVGLWHGDSWIDLFMAAVALSVAMIPEGLPAVLTITLAIGVARMAKRNAIIRRLPAVETLGSTTVICSDKTGTLTRNEMTVQQLWAGGENIEVSGIGYAPEGGLRQGGQALDSHRNVALAELLRAGLLCNDSVLKQDEEGWKIEGDPTEGALLVAACKAGLDNKQTQASYPRLDAIPFESQHQYMATLHGGDSRVVYLKGSVESLLVRCDAILDADGESRPLDSDAVHARVEAMASQGQRVLAFARLVVPLDTTTIDHDDIARGLTFLGLQGMIDPPREEAIQAVRACQAAGIKVKMITGDHIVTAATIAAQIGLDETLAEGEISKASSGRELETMSDDELIRAVTGTAVFARVTPEQKLRLVEALQAHGEVVAMTGDGVNDAPALRRADIGVAMGITGTEVSKEAADMVLTDDNFATLEAAVEEGRGVFDNLIKFLTWILPTNAGQGLVIIAAVMTSQPLPVLPVQA</sequence>
<dbReference type="FunFam" id="2.70.150.10:FF:000160">
    <property type="entry name" value="Sarcoplasmic/endoplasmic reticulum calcium ATPase 1"/>
    <property type="match status" value="1"/>
</dbReference>
<feature type="transmembrane region" description="Helical" evidence="10">
    <location>
        <begin position="249"/>
        <end position="269"/>
    </location>
</feature>
<dbReference type="GO" id="GO:0016887">
    <property type="term" value="F:ATP hydrolysis activity"/>
    <property type="evidence" value="ECO:0007669"/>
    <property type="project" value="InterPro"/>
</dbReference>
<dbReference type="GO" id="GO:0036376">
    <property type="term" value="P:sodium ion export across plasma membrane"/>
    <property type="evidence" value="ECO:0007669"/>
    <property type="project" value="TreeGrafter"/>
</dbReference>
<dbReference type="SFLD" id="SFLDF00027">
    <property type="entry name" value="p-type_atpase"/>
    <property type="match status" value="1"/>
</dbReference>
<organism evidence="12">
    <name type="scientific">hydrothermal vent metagenome</name>
    <dbReference type="NCBI Taxonomy" id="652676"/>
    <lineage>
        <taxon>unclassified sequences</taxon>
        <taxon>metagenomes</taxon>
        <taxon>ecological metagenomes</taxon>
    </lineage>
</organism>